<evidence type="ECO:0000313" key="9">
    <source>
        <dbReference type="EMBL" id="GAA3681851.1"/>
    </source>
</evidence>
<dbReference type="Gene3D" id="3.40.50.300">
    <property type="entry name" value="P-loop containing nucleotide triphosphate hydrolases"/>
    <property type="match status" value="2"/>
</dbReference>
<evidence type="ECO:0000313" key="10">
    <source>
        <dbReference type="Proteomes" id="UP001500752"/>
    </source>
</evidence>
<dbReference type="InterPro" id="IPR008984">
    <property type="entry name" value="SMAD_FHA_dom_sf"/>
</dbReference>
<evidence type="ECO:0000259" key="8">
    <source>
        <dbReference type="PROSITE" id="PS50901"/>
    </source>
</evidence>
<keyword evidence="3 4" id="KW-0067">ATP-binding</keyword>
<keyword evidence="6" id="KW-0472">Membrane</keyword>
<evidence type="ECO:0000256" key="4">
    <source>
        <dbReference type="PROSITE-ProRule" id="PRU00289"/>
    </source>
</evidence>
<keyword evidence="6" id="KW-1133">Transmembrane helix</keyword>
<organism evidence="9 10">
    <name type="scientific">Arthrobacter ginkgonis</name>
    <dbReference type="NCBI Taxonomy" id="1630594"/>
    <lineage>
        <taxon>Bacteria</taxon>
        <taxon>Bacillati</taxon>
        <taxon>Actinomycetota</taxon>
        <taxon>Actinomycetes</taxon>
        <taxon>Micrococcales</taxon>
        <taxon>Micrococcaceae</taxon>
        <taxon>Arthrobacter</taxon>
    </lineage>
</organism>
<proteinExistence type="predicted"/>
<evidence type="ECO:0000256" key="2">
    <source>
        <dbReference type="ARBA" id="ARBA00022741"/>
    </source>
</evidence>
<dbReference type="InterPro" id="IPR032030">
    <property type="entry name" value="YscD_cytoplasmic_dom"/>
</dbReference>
<feature type="domain" description="FtsK" evidence="8">
    <location>
        <begin position="540"/>
        <end position="730"/>
    </location>
</feature>
<dbReference type="PROSITE" id="PS50006">
    <property type="entry name" value="FHA_DOMAIN"/>
    <property type="match status" value="1"/>
</dbReference>
<dbReference type="CDD" id="cd00060">
    <property type="entry name" value="FHA"/>
    <property type="match status" value="1"/>
</dbReference>
<gene>
    <name evidence="9" type="ORF">GCM10023081_19920</name>
</gene>
<evidence type="ECO:0000256" key="5">
    <source>
        <dbReference type="SAM" id="MobiDB-lite"/>
    </source>
</evidence>
<feature type="region of interest" description="Disordered" evidence="5">
    <location>
        <begin position="785"/>
        <end position="807"/>
    </location>
</feature>
<reference evidence="10" key="1">
    <citation type="journal article" date="2019" name="Int. J. Syst. Evol. Microbiol.">
        <title>The Global Catalogue of Microorganisms (GCM) 10K type strain sequencing project: providing services to taxonomists for standard genome sequencing and annotation.</title>
        <authorList>
            <consortium name="The Broad Institute Genomics Platform"/>
            <consortium name="The Broad Institute Genome Sequencing Center for Infectious Disease"/>
            <person name="Wu L."/>
            <person name="Ma J."/>
        </authorList>
    </citation>
    <scope>NUCLEOTIDE SEQUENCE [LARGE SCALE GENOMIC DNA]</scope>
    <source>
        <strain evidence="10">JCM 30742</strain>
    </source>
</reference>
<feature type="domain" description="FHA" evidence="7">
    <location>
        <begin position="104"/>
        <end position="142"/>
    </location>
</feature>
<keyword evidence="6" id="KW-0812">Transmembrane</keyword>
<keyword evidence="1" id="KW-0597">Phosphoprotein</keyword>
<dbReference type="Pfam" id="PF01580">
    <property type="entry name" value="FtsK_SpoIIIE"/>
    <property type="match status" value="1"/>
</dbReference>
<feature type="transmembrane region" description="Helical" evidence="6">
    <location>
        <begin position="197"/>
        <end position="216"/>
    </location>
</feature>
<dbReference type="EMBL" id="BAABEO010000012">
    <property type="protein sequence ID" value="GAA3681851.1"/>
    <property type="molecule type" value="Genomic_DNA"/>
</dbReference>
<sequence length="1284" mass="133419">MALHLSLPGIRSADPALRQFDVFGPPGLSGKALAEFLANDTPGIRWHAGDTPLSEFPTLPSDGHLLLTPAAVSGPVPATPAPVWLLVEEGPDSGAARPLPRGTHRIGRHECDVTVADPTVSRHHADLVVDGRSMTLHEQGTDPLRPLGASPPLAVGDRFRLGSTTFRIAAPAQGLPSAGWPLPPLTVDGVTGAGRPVLALLGAVLPLLIGAALVAATGSWLFLAFGAVGLATGGIPAAADLRARHRFRKRLRAAAEQDRARLESLAPSLGTLVLGLSEAARTAVPSPALRAADSVPLRVGRGEAAANVSVAGGPAPPPVRLEACPVLVVLRAGSVVAVTGTPAAAVAALRALVFRMAVAVHDAGWQLLLAGPASAFPASLRRHPHVDLVRSPDDLARLPHDGAPAVVVLTVPSPQWLGPCLALADERRIALLSLDPDGALPAQGRISPDGGWLEEGNEPRAAARRRVAVDGMSFRTMDEACRSTAADGPEPVLSRPDVADPSLPKPRTTGSVAAAAGVPGTGSSASSLLVRLGRREEAPGAHLGLDLVSDGPHLLVAGTTGSGKSELLKTLLLELARAYPPAEVGFLLADFKGGAAFSAFRALPHVQALITDLDAETARRTLESLRAELVRRERLLAEWGAADYAAYRGIPEPHPPVLPRLVAVIDEFRVLAEEVPEALTELARLAAVGRSLGVHLVLATQRPQGSVTADLRANLNAVVCLRVLAPFDSVDLLGTAAAAEIPVDGPGQGYVRRGGEPPVRFRALRSVTAAPEWSLVEVGPDLDTRSKPRRIPAPVTGTVPAVGDHAGNDPLKEAVAALARDFSAADRPPSPFAPPLPDVLAGIPRRFLPDAPPAAVPLGLADQVGEQRLQLFAWSPRSQRRMAIVGGPSGGGAAFVRRLVEGAARVEPECHVYVLDGALSCPGVADLPRVAGYIEPTEPERISGMLDLLEKAPGDNGPGAARVLVLTGLAAWAAVLGPAGMPRFEDRLAGLARSADGPTVVAAGDRDVASSRVFALAEHRLYLPFGLGPETTVLWPRLRKVRRVPGRAVWTGPGLPDDGVAVQLLGALPAGAAEPSPAPPARLPLAACRPLPRLVSGGDLLRDPRVTVSGATPRDVPKGYLLGIIGPDNRPWTWNPGRVDLVLGRPGSGKTAALRFLQASLGASATWVDPSEGAGCRSSADSVPSVVLVDDAADLSADQRARVEQWHRAGSRVVLAAAPGPRLFVDLPLAAAARAAESVLVLNPRSPTDADLVGWRVEQLPRDIPGRCVVMVGGVQRQVQCAYP</sequence>
<accession>A0ABP7C6U9</accession>
<dbReference type="Pfam" id="PF16697">
    <property type="entry name" value="Yop-YscD_cpl"/>
    <property type="match status" value="1"/>
</dbReference>
<keyword evidence="2 4" id="KW-0547">Nucleotide-binding</keyword>
<dbReference type="InterPro" id="IPR027417">
    <property type="entry name" value="P-loop_NTPase"/>
</dbReference>
<dbReference type="Proteomes" id="UP001500752">
    <property type="component" value="Unassembled WGS sequence"/>
</dbReference>
<keyword evidence="10" id="KW-1185">Reference proteome</keyword>
<dbReference type="PANTHER" id="PTHR22683:SF1">
    <property type="entry name" value="TYPE VII SECRETION SYSTEM PROTEIN ESSC"/>
    <property type="match status" value="1"/>
</dbReference>
<name>A0ABP7C6U9_9MICC</name>
<feature type="transmembrane region" description="Helical" evidence="6">
    <location>
        <begin position="222"/>
        <end position="241"/>
    </location>
</feature>
<dbReference type="PANTHER" id="PTHR22683">
    <property type="entry name" value="SPORULATION PROTEIN RELATED"/>
    <property type="match status" value="1"/>
</dbReference>
<dbReference type="RefSeq" id="WP_345150466.1">
    <property type="nucleotide sequence ID" value="NZ_BAABEO010000012.1"/>
</dbReference>
<dbReference type="PROSITE" id="PS50901">
    <property type="entry name" value="FTSK"/>
    <property type="match status" value="1"/>
</dbReference>
<dbReference type="SUPFAM" id="SSF52540">
    <property type="entry name" value="P-loop containing nucleoside triphosphate hydrolases"/>
    <property type="match status" value="2"/>
</dbReference>
<dbReference type="InterPro" id="IPR050206">
    <property type="entry name" value="FtsK/SpoIIIE/SftA"/>
</dbReference>
<dbReference type="SMART" id="SM00382">
    <property type="entry name" value="AAA"/>
    <property type="match status" value="2"/>
</dbReference>
<dbReference type="InterPro" id="IPR002543">
    <property type="entry name" value="FtsK_dom"/>
</dbReference>
<evidence type="ECO:0000256" key="1">
    <source>
        <dbReference type="ARBA" id="ARBA00022553"/>
    </source>
</evidence>
<evidence type="ECO:0000256" key="3">
    <source>
        <dbReference type="ARBA" id="ARBA00022840"/>
    </source>
</evidence>
<evidence type="ECO:0000259" key="7">
    <source>
        <dbReference type="PROSITE" id="PS50006"/>
    </source>
</evidence>
<feature type="region of interest" description="Disordered" evidence="5">
    <location>
        <begin position="482"/>
        <end position="517"/>
    </location>
</feature>
<dbReference type="InterPro" id="IPR000253">
    <property type="entry name" value="FHA_dom"/>
</dbReference>
<dbReference type="SUPFAM" id="SSF49879">
    <property type="entry name" value="SMAD/FHA domain"/>
    <property type="match status" value="1"/>
</dbReference>
<dbReference type="Gene3D" id="2.60.200.20">
    <property type="match status" value="1"/>
</dbReference>
<protein>
    <submittedName>
        <fullName evidence="9">Uncharacterized protein</fullName>
    </submittedName>
</protein>
<comment type="caution">
    <text evidence="9">The sequence shown here is derived from an EMBL/GenBank/DDBJ whole genome shotgun (WGS) entry which is preliminary data.</text>
</comment>
<evidence type="ECO:0000256" key="6">
    <source>
        <dbReference type="SAM" id="Phobius"/>
    </source>
</evidence>
<feature type="binding site" evidence="4">
    <location>
        <begin position="558"/>
        <end position="565"/>
    </location>
    <ligand>
        <name>ATP</name>
        <dbReference type="ChEBI" id="CHEBI:30616"/>
    </ligand>
</feature>
<dbReference type="InterPro" id="IPR003593">
    <property type="entry name" value="AAA+_ATPase"/>
</dbReference>